<sequence>MRVFGFSFVGDGIRGEMEKMDLGMYFIGKSVRVGVSSEETERLAQVCGCRVGGLSFSYLGILLGADPRKVATCEPIVERFQAKLSGWKSRTLSFARRVTLINSIRDFLWGRENGRRKISRVCWSRVCLPRNKGGAGAINLRAKNRALLAKWGWRYLNESSALWRRIIKAKSGCYDRSLSVFESNQRSSSLVWKGILINWKTEDVFRWMSFAAFRWQEAYLQFANVKLSEMISNRITWIHEERGQFSVKKLSQLLINAEIEDPDFDFGKIWRSGGEEVLCSWCDIRMEDANHMFVGCRLTGKFWASNEENLEFFDGWWDNPASGFLKNYSLSNSLPLLPPEYDCKPRTASKVLLALIIGNVKFCPTL</sequence>
<reference evidence="1" key="1">
    <citation type="submission" date="2019-09" db="EMBL/GenBank/DDBJ databases">
        <title>Draft genome information of white flower Hibiscus syriacus.</title>
        <authorList>
            <person name="Kim Y.-M."/>
        </authorList>
    </citation>
    <scope>NUCLEOTIDE SEQUENCE [LARGE SCALE GENOMIC DNA]</scope>
    <source>
        <strain evidence="1">YM2019G1</strain>
    </source>
</reference>
<dbReference type="AlphaFoldDB" id="A0A6A3D2T7"/>
<protein>
    <recommendedName>
        <fullName evidence="3">Reverse transcriptase zinc-binding domain-containing protein</fullName>
    </recommendedName>
</protein>
<accession>A0A6A3D2T7</accession>
<dbReference type="Proteomes" id="UP000436088">
    <property type="component" value="Unassembled WGS sequence"/>
</dbReference>
<dbReference type="PANTHER" id="PTHR33116:SF75">
    <property type="entry name" value="RIBONUCLEASE H PROTEIN"/>
    <property type="match status" value="1"/>
</dbReference>
<keyword evidence="2" id="KW-1185">Reference proteome</keyword>
<gene>
    <name evidence="1" type="ORF">F3Y22_tig00000329pilonHSYRG00012</name>
</gene>
<dbReference type="EMBL" id="VEPZ02000031">
    <property type="protein sequence ID" value="KAE8735796.1"/>
    <property type="molecule type" value="Genomic_DNA"/>
</dbReference>
<comment type="caution">
    <text evidence="1">The sequence shown here is derived from an EMBL/GenBank/DDBJ whole genome shotgun (WGS) entry which is preliminary data.</text>
</comment>
<name>A0A6A3D2T7_HIBSY</name>
<evidence type="ECO:0008006" key="3">
    <source>
        <dbReference type="Google" id="ProtNLM"/>
    </source>
</evidence>
<organism evidence="1 2">
    <name type="scientific">Hibiscus syriacus</name>
    <name type="common">Rose of Sharon</name>
    <dbReference type="NCBI Taxonomy" id="106335"/>
    <lineage>
        <taxon>Eukaryota</taxon>
        <taxon>Viridiplantae</taxon>
        <taxon>Streptophyta</taxon>
        <taxon>Embryophyta</taxon>
        <taxon>Tracheophyta</taxon>
        <taxon>Spermatophyta</taxon>
        <taxon>Magnoliopsida</taxon>
        <taxon>eudicotyledons</taxon>
        <taxon>Gunneridae</taxon>
        <taxon>Pentapetalae</taxon>
        <taxon>rosids</taxon>
        <taxon>malvids</taxon>
        <taxon>Malvales</taxon>
        <taxon>Malvaceae</taxon>
        <taxon>Malvoideae</taxon>
        <taxon>Hibiscus</taxon>
    </lineage>
</organism>
<evidence type="ECO:0000313" key="2">
    <source>
        <dbReference type="Proteomes" id="UP000436088"/>
    </source>
</evidence>
<dbReference type="PANTHER" id="PTHR33116">
    <property type="entry name" value="REVERSE TRANSCRIPTASE ZINC-BINDING DOMAIN-CONTAINING PROTEIN-RELATED-RELATED"/>
    <property type="match status" value="1"/>
</dbReference>
<evidence type="ECO:0000313" key="1">
    <source>
        <dbReference type="EMBL" id="KAE8735796.1"/>
    </source>
</evidence>
<proteinExistence type="predicted"/>